<accession>A0A1L9SQD0</accession>
<dbReference type="EMBL" id="KV878338">
    <property type="protein sequence ID" value="OJJ49336.1"/>
    <property type="molecule type" value="Genomic_DNA"/>
</dbReference>
<feature type="compositionally biased region" description="Basic and acidic residues" evidence="2">
    <location>
        <begin position="386"/>
        <end position="398"/>
    </location>
</feature>
<proteinExistence type="inferred from homology"/>
<dbReference type="VEuPathDB" id="FungiDB:ASPZODRAFT_140243"/>
<dbReference type="OrthoDB" id="341898at2759"/>
<feature type="region of interest" description="Disordered" evidence="2">
    <location>
        <begin position="331"/>
        <end position="398"/>
    </location>
</feature>
<dbReference type="AlphaFoldDB" id="A0A1L9SQD0"/>
<organism evidence="3 4">
    <name type="scientific">Penicilliopsis zonata CBS 506.65</name>
    <dbReference type="NCBI Taxonomy" id="1073090"/>
    <lineage>
        <taxon>Eukaryota</taxon>
        <taxon>Fungi</taxon>
        <taxon>Dikarya</taxon>
        <taxon>Ascomycota</taxon>
        <taxon>Pezizomycotina</taxon>
        <taxon>Eurotiomycetes</taxon>
        <taxon>Eurotiomycetidae</taxon>
        <taxon>Eurotiales</taxon>
        <taxon>Aspergillaceae</taxon>
        <taxon>Penicilliopsis</taxon>
    </lineage>
</organism>
<feature type="region of interest" description="Disordered" evidence="2">
    <location>
        <begin position="58"/>
        <end position="118"/>
    </location>
</feature>
<evidence type="ECO:0000313" key="4">
    <source>
        <dbReference type="Proteomes" id="UP000184188"/>
    </source>
</evidence>
<feature type="region of interest" description="Disordered" evidence="2">
    <location>
        <begin position="291"/>
        <end position="310"/>
    </location>
</feature>
<comment type="similarity">
    <text evidence="1">Belongs to the PPP4R2 family.</text>
</comment>
<evidence type="ECO:0008006" key="5">
    <source>
        <dbReference type="Google" id="ProtNLM"/>
    </source>
</evidence>
<dbReference type="Pfam" id="PF09184">
    <property type="entry name" value="PPP4R2"/>
    <property type="match status" value="1"/>
</dbReference>
<keyword evidence="4" id="KW-1185">Reference proteome</keyword>
<dbReference type="PANTHER" id="PTHR16487">
    <property type="entry name" value="PPP4R2-RELATED PROTEIN"/>
    <property type="match status" value="1"/>
</dbReference>
<evidence type="ECO:0000256" key="2">
    <source>
        <dbReference type="SAM" id="MobiDB-lite"/>
    </source>
</evidence>
<dbReference type="GeneID" id="34611106"/>
<name>A0A1L9SQD0_9EURO</name>
<protein>
    <recommendedName>
        <fullName evidence="5">Protein phosphatase 4 core regulatory subunit R2</fullName>
    </recommendedName>
</protein>
<dbReference type="GO" id="GO:0019888">
    <property type="term" value="F:protein phosphatase regulator activity"/>
    <property type="evidence" value="ECO:0007669"/>
    <property type="project" value="InterPro"/>
</dbReference>
<reference evidence="4" key="1">
    <citation type="journal article" date="2017" name="Genome Biol.">
        <title>Comparative genomics reveals high biological diversity and specific adaptations in the industrially and medically important fungal genus Aspergillus.</title>
        <authorList>
            <person name="de Vries R.P."/>
            <person name="Riley R."/>
            <person name="Wiebenga A."/>
            <person name="Aguilar-Osorio G."/>
            <person name="Amillis S."/>
            <person name="Uchima C.A."/>
            <person name="Anderluh G."/>
            <person name="Asadollahi M."/>
            <person name="Askin M."/>
            <person name="Barry K."/>
            <person name="Battaglia E."/>
            <person name="Bayram O."/>
            <person name="Benocci T."/>
            <person name="Braus-Stromeyer S.A."/>
            <person name="Caldana C."/>
            <person name="Canovas D."/>
            <person name="Cerqueira G.C."/>
            <person name="Chen F."/>
            <person name="Chen W."/>
            <person name="Choi C."/>
            <person name="Clum A."/>
            <person name="Dos Santos R.A."/>
            <person name="Damasio A.R."/>
            <person name="Diallinas G."/>
            <person name="Emri T."/>
            <person name="Fekete E."/>
            <person name="Flipphi M."/>
            <person name="Freyberg S."/>
            <person name="Gallo A."/>
            <person name="Gournas C."/>
            <person name="Habgood R."/>
            <person name="Hainaut M."/>
            <person name="Harispe M.L."/>
            <person name="Henrissat B."/>
            <person name="Hilden K.S."/>
            <person name="Hope R."/>
            <person name="Hossain A."/>
            <person name="Karabika E."/>
            <person name="Karaffa L."/>
            <person name="Karanyi Z."/>
            <person name="Krasevec N."/>
            <person name="Kuo A."/>
            <person name="Kusch H."/>
            <person name="LaButti K."/>
            <person name="Lagendijk E.L."/>
            <person name="Lapidus A."/>
            <person name="Levasseur A."/>
            <person name="Lindquist E."/>
            <person name="Lipzen A."/>
            <person name="Logrieco A.F."/>
            <person name="MacCabe A."/>
            <person name="Maekelae M.R."/>
            <person name="Malavazi I."/>
            <person name="Melin P."/>
            <person name="Meyer V."/>
            <person name="Mielnichuk N."/>
            <person name="Miskei M."/>
            <person name="Molnar A.P."/>
            <person name="Mule G."/>
            <person name="Ngan C.Y."/>
            <person name="Orejas M."/>
            <person name="Orosz E."/>
            <person name="Ouedraogo J.P."/>
            <person name="Overkamp K.M."/>
            <person name="Park H.-S."/>
            <person name="Perrone G."/>
            <person name="Piumi F."/>
            <person name="Punt P.J."/>
            <person name="Ram A.F."/>
            <person name="Ramon A."/>
            <person name="Rauscher S."/>
            <person name="Record E."/>
            <person name="Riano-Pachon D.M."/>
            <person name="Robert V."/>
            <person name="Roehrig J."/>
            <person name="Ruller R."/>
            <person name="Salamov A."/>
            <person name="Salih N.S."/>
            <person name="Samson R.A."/>
            <person name="Sandor E."/>
            <person name="Sanguinetti M."/>
            <person name="Schuetze T."/>
            <person name="Sepcic K."/>
            <person name="Shelest E."/>
            <person name="Sherlock G."/>
            <person name="Sophianopoulou V."/>
            <person name="Squina F.M."/>
            <person name="Sun H."/>
            <person name="Susca A."/>
            <person name="Todd R.B."/>
            <person name="Tsang A."/>
            <person name="Unkles S.E."/>
            <person name="van de Wiele N."/>
            <person name="van Rossen-Uffink D."/>
            <person name="Oliveira J.V."/>
            <person name="Vesth T.C."/>
            <person name="Visser J."/>
            <person name="Yu J.-H."/>
            <person name="Zhou M."/>
            <person name="Andersen M.R."/>
            <person name="Archer D.B."/>
            <person name="Baker S.E."/>
            <person name="Benoit I."/>
            <person name="Brakhage A.A."/>
            <person name="Braus G.H."/>
            <person name="Fischer R."/>
            <person name="Frisvad J.C."/>
            <person name="Goldman G.H."/>
            <person name="Houbraken J."/>
            <person name="Oakley B."/>
            <person name="Pocsi I."/>
            <person name="Scazzocchio C."/>
            <person name="Seiboth B."/>
            <person name="vanKuyk P.A."/>
            <person name="Wortman J."/>
            <person name="Dyer P.S."/>
            <person name="Grigoriev I.V."/>
        </authorList>
    </citation>
    <scope>NUCLEOTIDE SEQUENCE [LARGE SCALE GENOMIC DNA]</scope>
    <source>
        <strain evidence="4">CBS 506.65</strain>
    </source>
</reference>
<dbReference type="PANTHER" id="PTHR16487:SF0">
    <property type="entry name" value="PROTEIN PHOSPHATASE 4 REGULATORY SUBUNIT 2-RELATED"/>
    <property type="match status" value="1"/>
</dbReference>
<dbReference type="GO" id="GO:0030289">
    <property type="term" value="C:protein phosphatase 4 complex"/>
    <property type="evidence" value="ECO:0007669"/>
    <property type="project" value="InterPro"/>
</dbReference>
<evidence type="ECO:0000313" key="3">
    <source>
        <dbReference type="EMBL" id="OJJ49336.1"/>
    </source>
</evidence>
<dbReference type="GO" id="GO:0005634">
    <property type="term" value="C:nucleus"/>
    <property type="evidence" value="ECO:0007669"/>
    <property type="project" value="TreeGrafter"/>
</dbReference>
<sequence length="398" mass="42195">MSLDESILEAVAQGNAMDYEKWPAMVEPVVERLEDIVYNVFPRPRIPYEVPSNRLLPSSIAPLQSQDPSGPPNSSNKENTSPIDLQATPGQTNPPASTLLPSSERVPDSQPQSFVAASNDSSLAPQLVSLLDHIKITLRTVFDLKPPHTIQRLAELILRPNAHYRTLPAYLRAVDRVVSVTSGADIFPLQVQSRAEQPNGLLNGGTSSGFMMSDHNLGSDESLGGALLTPIPWLSNVSAEDADAVLSGETKFTALDTSTENNQELDLNSLEPQSSTTVADNAVEAINISSSGLADAESDEAPHARGPRVVGVEDMGLQDGKGVEMTLADADDKASGAGASNEQQMDQDGTETDAISTKGIAVDGDGDIVLGDDDIKATEQDSLMESTDHGKQADEASC</sequence>
<feature type="compositionally biased region" description="Polar residues" evidence="2">
    <location>
        <begin position="61"/>
        <end position="101"/>
    </location>
</feature>
<dbReference type="GO" id="GO:0005737">
    <property type="term" value="C:cytoplasm"/>
    <property type="evidence" value="ECO:0007669"/>
    <property type="project" value="TreeGrafter"/>
</dbReference>
<gene>
    <name evidence="3" type="ORF">ASPZODRAFT_140243</name>
</gene>
<feature type="compositionally biased region" description="Polar residues" evidence="2">
    <location>
        <begin position="109"/>
        <end position="118"/>
    </location>
</feature>
<dbReference type="Proteomes" id="UP000184188">
    <property type="component" value="Unassembled WGS sequence"/>
</dbReference>
<dbReference type="RefSeq" id="XP_022583846.1">
    <property type="nucleotide sequence ID" value="XM_022724641.1"/>
</dbReference>
<evidence type="ECO:0000256" key="1">
    <source>
        <dbReference type="ARBA" id="ARBA00009207"/>
    </source>
</evidence>
<dbReference type="InterPro" id="IPR015267">
    <property type="entry name" value="PPP4R2"/>
</dbReference>
<dbReference type="STRING" id="1073090.A0A1L9SQD0"/>